<organism evidence="2 3">
    <name type="scientific">Populus trichocarpa</name>
    <name type="common">Western balsam poplar</name>
    <name type="synonym">Populus balsamifera subsp. trichocarpa</name>
    <dbReference type="NCBI Taxonomy" id="3694"/>
    <lineage>
        <taxon>Eukaryota</taxon>
        <taxon>Viridiplantae</taxon>
        <taxon>Streptophyta</taxon>
        <taxon>Embryophyta</taxon>
        <taxon>Tracheophyta</taxon>
        <taxon>Spermatophyta</taxon>
        <taxon>Magnoliopsida</taxon>
        <taxon>eudicotyledons</taxon>
        <taxon>Gunneridae</taxon>
        <taxon>Pentapetalae</taxon>
        <taxon>rosids</taxon>
        <taxon>fabids</taxon>
        <taxon>Malpighiales</taxon>
        <taxon>Salicaceae</taxon>
        <taxon>Saliceae</taxon>
        <taxon>Populus</taxon>
    </lineage>
</organism>
<evidence type="ECO:0000313" key="2">
    <source>
        <dbReference type="EMBL" id="PNT09167.1"/>
    </source>
</evidence>
<accession>A0A2K1Y808</accession>
<feature type="compositionally biased region" description="Polar residues" evidence="1">
    <location>
        <begin position="20"/>
        <end position="39"/>
    </location>
</feature>
<reference evidence="2 3" key="1">
    <citation type="journal article" date="2006" name="Science">
        <title>The genome of black cottonwood, Populus trichocarpa (Torr. &amp; Gray).</title>
        <authorList>
            <person name="Tuskan G.A."/>
            <person name="Difazio S."/>
            <person name="Jansson S."/>
            <person name="Bohlmann J."/>
            <person name="Grigoriev I."/>
            <person name="Hellsten U."/>
            <person name="Putnam N."/>
            <person name="Ralph S."/>
            <person name="Rombauts S."/>
            <person name="Salamov A."/>
            <person name="Schein J."/>
            <person name="Sterck L."/>
            <person name="Aerts A."/>
            <person name="Bhalerao R.R."/>
            <person name="Bhalerao R.P."/>
            <person name="Blaudez D."/>
            <person name="Boerjan W."/>
            <person name="Brun A."/>
            <person name="Brunner A."/>
            <person name="Busov V."/>
            <person name="Campbell M."/>
            <person name="Carlson J."/>
            <person name="Chalot M."/>
            <person name="Chapman J."/>
            <person name="Chen G.L."/>
            <person name="Cooper D."/>
            <person name="Coutinho P.M."/>
            <person name="Couturier J."/>
            <person name="Covert S."/>
            <person name="Cronk Q."/>
            <person name="Cunningham R."/>
            <person name="Davis J."/>
            <person name="Degroeve S."/>
            <person name="Dejardin A."/>
            <person name="Depamphilis C."/>
            <person name="Detter J."/>
            <person name="Dirks B."/>
            <person name="Dubchak I."/>
            <person name="Duplessis S."/>
            <person name="Ehlting J."/>
            <person name="Ellis B."/>
            <person name="Gendler K."/>
            <person name="Goodstein D."/>
            <person name="Gribskov M."/>
            <person name="Grimwood J."/>
            <person name="Groover A."/>
            <person name="Gunter L."/>
            <person name="Hamberger B."/>
            <person name="Heinze B."/>
            <person name="Helariutta Y."/>
            <person name="Henrissat B."/>
            <person name="Holligan D."/>
            <person name="Holt R."/>
            <person name="Huang W."/>
            <person name="Islam-Faridi N."/>
            <person name="Jones S."/>
            <person name="Jones-Rhoades M."/>
            <person name="Jorgensen R."/>
            <person name="Joshi C."/>
            <person name="Kangasjarvi J."/>
            <person name="Karlsson J."/>
            <person name="Kelleher C."/>
            <person name="Kirkpatrick R."/>
            <person name="Kirst M."/>
            <person name="Kohler A."/>
            <person name="Kalluri U."/>
            <person name="Larimer F."/>
            <person name="Leebens-Mack J."/>
            <person name="Leple J.C."/>
            <person name="Locascio P."/>
            <person name="Lou Y."/>
            <person name="Lucas S."/>
            <person name="Martin F."/>
            <person name="Montanini B."/>
            <person name="Napoli C."/>
            <person name="Nelson D.R."/>
            <person name="Nelson C."/>
            <person name="Nieminen K."/>
            <person name="Nilsson O."/>
            <person name="Pereda V."/>
            <person name="Peter G."/>
            <person name="Philippe R."/>
            <person name="Pilate G."/>
            <person name="Poliakov A."/>
            <person name="Razumovskaya J."/>
            <person name="Richardson P."/>
            <person name="Rinaldi C."/>
            <person name="Ritland K."/>
            <person name="Rouze P."/>
            <person name="Ryaboy D."/>
            <person name="Schmutz J."/>
            <person name="Schrader J."/>
            <person name="Segerman B."/>
            <person name="Shin H."/>
            <person name="Siddiqui A."/>
            <person name="Sterky F."/>
            <person name="Terry A."/>
            <person name="Tsai C.J."/>
            <person name="Uberbacher E."/>
            <person name="Unneberg P."/>
            <person name="Vahala J."/>
            <person name="Wall K."/>
            <person name="Wessler S."/>
            <person name="Yang G."/>
            <person name="Yin T."/>
            <person name="Douglas C."/>
            <person name="Marra M."/>
            <person name="Sandberg G."/>
            <person name="Van de Peer Y."/>
            <person name="Rokhsar D."/>
        </authorList>
    </citation>
    <scope>NUCLEOTIDE SEQUENCE [LARGE SCALE GENOMIC DNA]</scope>
    <source>
        <strain evidence="3">cv. Nisqually</strain>
    </source>
</reference>
<dbReference type="Proteomes" id="UP000006729">
    <property type="component" value="Chromosome 12"/>
</dbReference>
<evidence type="ECO:0000313" key="3">
    <source>
        <dbReference type="Proteomes" id="UP000006729"/>
    </source>
</evidence>
<feature type="region of interest" description="Disordered" evidence="1">
    <location>
        <begin position="1"/>
        <end position="67"/>
    </location>
</feature>
<protein>
    <submittedName>
        <fullName evidence="2">Uncharacterized protein</fullName>
    </submittedName>
</protein>
<gene>
    <name evidence="2" type="ORF">POPTR_012G029500</name>
</gene>
<name>A0A2K1Y808_POPTR</name>
<dbReference type="EMBL" id="CM009301">
    <property type="protein sequence ID" value="PNT09167.1"/>
    <property type="molecule type" value="Genomic_DNA"/>
</dbReference>
<proteinExistence type="predicted"/>
<sequence>MKRSSCQDREKKEHEKRQLRQTQAITEVNATTEAKNTGHPSLDSDEKNRPHQHAEEMELAPIPHLTH</sequence>
<keyword evidence="3" id="KW-1185">Reference proteome</keyword>
<evidence type="ECO:0000256" key="1">
    <source>
        <dbReference type="SAM" id="MobiDB-lite"/>
    </source>
</evidence>
<feature type="compositionally biased region" description="Basic and acidic residues" evidence="1">
    <location>
        <begin position="1"/>
        <end position="18"/>
    </location>
</feature>
<dbReference type="AlphaFoldDB" id="A0A2K1Y808"/>
<dbReference type="InParanoid" id="A0A2K1Y808"/>
<feature type="compositionally biased region" description="Basic and acidic residues" evidence="1">
    <location>
        <begin position="42"/>
        <end position="56"/>
    </location>
</feature>